<name>A0ABR6YDW1_9BURK</name>
<gene>
    <name evidence="5" type="ORF">H8K55_14240</name>
</gene>
<dbReference type="Gene3D" id="3.40.50.1820">
    <property type="entry name" value="alpha/beta hydrolase"/>
    <property type="match status" value="1"/>
</dbReference>
<keyword evidence="2" id="KW-0732">Signal</keyword>
<evidence type="ECO:0000259" key="4">
    <source>
        <dbReference type="Pfam" id="PF00930"/>
    </source>
</evidence>
<dbReference type="Gene3D" id="2.140.10.30">
    <property type="entry name" value="Dipeptidylpeptidase IV, N-terminal domain"/>
    <property type="match status" value="1"/>
</dbReference>
<dbReference type="PANTHER" id="PTHR11731:SF193">
    <property type="entry name" value="DIPEPTIDYL PEPTIDASE 9"/>
    <property type="match status" value="1"/>
</dbReference>
<feature type="domain" description="Peptidase S9 prolyl oligopeptidase catalytic" evidence="3">
    <location>
        <begin position="708"/>
        <end position="907"/>
    </location>
</feature>
<dbReference type="SUPFAM" id="SSF82171">
    <property type="entry name" value="DPP6 N-terminal domain-like"/>
    <property type="match status" value="1"/>
</dbReference>
<dbReference type="Gene3D" id="2.120.10.60">
    <property type="entry name" value="Tricorn protease N-terminal domain"/>
    <property type="match status" value="1"/>
</dbReference>
<comment type="caution">
    <text evidence="5">The sequence shown here is derived from an EMBL/GenBank/DDBJ whole genome shotgun (WGS) entry which is preliminary data.</text>
</comment>
<dbReference type="InterPro" id="IPR050278">
    <property type="entry name" value="Serine_Prot_S9B/DPPIV"/>
</dbReference>
<sequence>MKKKIIALSISLMCSGMIGLSAPLAHADAKAEAAIAKLKPSELSLEQLYRSKSYMGKAATQLRFSYDARFLAYAWNPFGEEGNDLYLHDSETGKTTRITSPAVMKAYDAPEDWDRFEKKLQQKEKELNERQAKAEAQAAYLRGEKVDLLQWERAAIAELKQELAAKKARDAASKAEKDAEAAKEKAAVAAMKSKKNISTDGNKEKTTEAKTENTTDNTTNNTADNKQASKLDDAKKNEVDKELWELRDELKKKLAKEKLKNTDLYPGIENLVWAKKSQELIFQYRGDLFRLQAATGQIERLSKTDKVERIVSYNADDSGYLYMDDKRIYAASFNDGKIRQLNPELIHADDVDKKYGLNSTVLSEDKQWMAISAAVPADPAKAGPSRQVEIMNYNDRFATAKKVGREVSDDKRTVPASALYIRRVSDESMRQPVPVFTQDGGDIWFEMSRVSFSKDASQYTFSTWEREKELLRIYVGKTADNQKPKIVFEKRGDVGHEVVDVVAPQFTPDGQQLIAVLDEQGYRQPYRINTADGTATALLKGNFEAHQILGFTPDSKTMLVQANRDDFAAMNIFSVQLASGEMTALGKAGDFHRTTTVAENGKKIASVAGQWSSRPELKLIQLGADKVQSSTLTDSHDPQWNAVHLIQPERFSFTNRHGDKIEAYMFKPQQWSSSDKRPAVVYTYGGPLGDRHIIETDSFQATAYLFGMYMAAKHGYVTVAVDPRGHSNYGRKFSDANWEQVGKPQTEDLEDLAKYMQKSLGVDGKRIGLTGWSFGGFQTQYTMYTSPDVFAAGIAGAGPTEWENYNSWYSGRTIGKVDRSKPNLRRYSLLPLTVGLKKPLMLVHGMQDPNVLYQDTVNVYRALLENGKESLVDLFLDPDGEHGLGGAIKPKAWHKKYESFFLQHLGKAR</sequence>
<dbReference type="Pfam" id="PF00930">
    <property type="entry name" value="DPPIV_N"/>
    <property type="match status" value="1"/>
</dbReference>
<dbReference type="InterPro" id="IPR002469">
    <property type="entry name" value="Peptidase_S9B_N"/>
</dbReference>
<dbReference type="RefSeq" id="WP_186942738.1">
    <property type="nucleotide sequence ID" value="NZ_JACOGA010000013.1"/>
</dbReference>
<protein>
    <submittedName>
        <fullName evidence="5">Prolyl oligopeptidase family serine peptidase</fullName>
    </submittedName>
</protein>
<feature type="compositionally biased region" description="Basic and acidic residues" evidence="1">
    <location>
        <begin position="201"/>
        <end position="213"/>
    </location>
</feature>
<dbReference type="Pfam" id="PF00326">
    <property type="entry name" value="Peptidase_S9"/>
    <property type="match status" value="1"/>
</dbReference>
<evidence type="ECO:0000259" key="3">
    <source>
        <dbReference type="Pfam" id="PF00326"/>
    </source>
</evidence>
<proteinExistence type="predicted"/>
<dbReference type="SUPFAM" id="SSF53474">
    <property type="entry name" value="alpha/beta-Hydrolases"/>
    <property type="match status" value="1"/>
</dbReference>
<dbReference type="InterPro" id="IPR001375">
    <property type="entry name" value="Peptidase_S9_cat"/>
</dbReference>
<reference evidence="5 6" key="1">
    <citation type="submission" date="2020-08" db="EMBL/GenBank/DDBJ databases">
        <title>Novel species isolated from subtropical streams in China.</title>
        <authorList>
            <person name="Lu H."/>
        </authorList>
    </citation>
    <scope>NUCLEOTIDE SEQUENCE [LARGE SCALE GENOMIC DNA]</scope>
    <source>
        <strain evidence="5 6">LX15W</strain>
    </source>
</reference>
<feature type="chain" id="PRO_5047365955" evidence="2">
    <location>
        <begin position="28"/>
        <end position="909"/>
    </location>
</feature>
<feature type="signal peptide" evidence="2">
    <location>
        <begin position="1"/>
        <end position="27"/>
    </location>
</feature>
<keyword evidence="6" id="KW-1185">Reference proteome</keyword>
<dbReference type="PANTHER" id="PTHR11731">
    <property type="entry name" value="PROTEASE FAMILY S9B,C DIPEPTIDYL-PEPTIDASE IV-RELATED"/>
    <property type="match status" value="1"/>
</dbReference>
<dbReference type="EMBL" id="JACOGA010000013">
    <property type="protein sequence ID" value="MBC3874747.1"/>
    <property type="molecule type" value="Genomic_DNA"/>
</dbReference>
<dbReference type="Proteomes" id="UP000624279">
    <property type="component" value="Unassembled WGS sequence"/>
</dbReference>
<evidence type="ECO:0000313" key="5">
    <source>
        <dbReference type="EMBL" id="MBC3874747.1"/>
    </source>
</evidence>
<organism evidence="5 6">
    <name type="scientific">Undibacterium flavidum</name>
    <dbReference type="NCBI Taxonomy" id="2762297"/>
    <lineage>
        <taxon>Bacteria</taxon>
        <taxon>Pseudomonadati</taxon>
        <taxon>Pseudomonadota</taxon>
        <taxon>Betaproteobacteria</taxon>
        <taxon>Burkholderiales</taxon>
        <taxon>Oxalobacteraceae</taxon>
        <taxon>Undibacterium</taxon>
    </lineage>
</organism>
<accession>A0ABR6YDW1</accession>
<evidence type="ECO:0000256" key="2">
    <source>
        <dbReference type="SAM" id="SignalP"/>
    </source>
</evidence>
<feature type="compositionally biased region" description="Low complexity" evidence="1">
    <location>
        <begin position="214"/>
        <end position="226"/>
    </location>
</feature>
<feature type="region of interest" description="Disordered" evidence="1">
    <location>
        <begin position="183"/>
        <end position="234"/>
    </location>
</feature>
<evidence type="ECO:0000256" key="1">
    <source>
        <dbReference type="SAM" id="MobiDB-lite"/>
    </source>
</evidence>
<evidence type="ECO:0000313" key="6">
    <source>
        <dbReference type="Proteomes" id="UP000624279"/>
    </source>
</evidence>
<dbReference type="InterPro" id="IPR029058">
    <property type="entry name" value="AB_hydrolase_fold"/>
</dbReference>
<feature type="domain" description="Dipeptidylpeptidase IV N-terminal" evidence="4">
    <location>
        <begin position="447"/>
        <end position="603"/>
    </location>
</feature>